<comment type="caution">
    <text evidence="1">The sequence shown here is derived from an EMBL/GenBank/DDBJ whole genome shotgun (WGS) entry which is preliminary data.</text>
</comment>
<sequence>MDSDLPTVNPPEPTRLDSRRELLDTPRGLVPSLSYNHQSGYNSNTGFSASDAKNFGAGQQQGSSGFSGGAAAGQAGYGQSGFGKVAAGGVGVGGLGYGIH</sequence>
<name>A0AC60QBP7_IXOPE</name>
<gene>
    <name evidence="1" type="ORF">HPB47_021729</name>
</gene>
<reference evidence="1 2" key="1">
    <citation type="journal article" date="2020" name="Cell">
        <title>Large-Scale Comparative Analyses of Tick Genomes Elucidate Their Genetic Diversity and Vector Capacities.</title>
        <authorList>
            <consortium name="Tick Genome and Microbiome Consortium (TIGMIC)"/>
            <person name="Jia N."/>
            <person name="Wang J."/>
            <person name="Shi W."/>
            <person name="Du L."/>
            <person name="Sun Y."/>
            <person name="Zhan W."/>
            <person name="Jiang J.F."/>
            <person name="Wang Q."/>
            <person name="Zhang B."/>
            <person name="Ji P."/>
            <person name="Bell-Sakyi L."/>
            <person name="Cui X.M."/>
            <person name="Yuan T.T."/>
            <person name="Jiang B.G."/>
            <person name="Yang W.F."/>
            <person name="Lam T.T."/>
            <person name="Chang Q.C."/>
            <person name="Ding S.J."/>
            <person name="Wang X.J."/>
            <person name="Zhu J.G."/>
            <person name="Ruan X.D."/>
            <person name="Zhao L."/>
            <person name="Wei J.T."/>
            <person name="Ye R.Z."/>
            <person name="Que T.C."/>
            <person name="Du C.H."/>
            <person name="Zhou Y.H."/>
            <person name="Cheng J.X."/>
            <person name="Dai P.F."/>
            <person name="Guo W.B."/>
            <person name="Han X.H."/>
            <person name="Huang E.J."/>
            <person name="Li L.F."/>
            <person name="Wei W."/>
            <person name="Gao Y.C."/>
            <person name="Liu J.Z."/>
            <person name="Shao H.Z."/>
            <person name="Wang X."/>
            <person name="Wang C.C."/>
            <person name="Yang T.C."/>
            <person name="Huo Q.B."/>
            <person name="Li W."/>
            <person name="Chen H.Y."/>
            <person name="Chen S.E."/>
            <person name="Zhou L.G."/>
            <person name="Ni X.B."/>
            <person name="Tian J.H."/>
            <person name="Sheng Y."/>
            <person name="Liu T."/>
            <person name="Pan Y.S."/>
            <person name="Xia L.Y."/>
            <person name="Li J."/>
            <person name="Zhao F."/>
            <person name="Cao W.C."/>
        </authorList>
    </citation>
    <scope>NUCLEOTIDE SEQUENCE [LARGE SCALE GENOMIC DNA]</scope>
    <source>
        <strain evidence="1">Iper-2018</strain>
    </source>
</reference>
<evidence type="ECO:0000313" key="2">
    <source>
        <dbReference type="Proteomes" id="UP000805193"/>
    </source>
</evidence>
<keyword evidence="2" id="KW-1185">Reference proteome</keyword>
<dbReference type="EMBL" id="JABSTQ010009218">
    <property type="protein sequence ID" value="KAG0431500.1"/>
    <property type="molecule type" value="Genomic_DNA"/>
</dbReference>
<dbReference type="Proteomes" id="UP000805193">
    <property type="component" value="Unassembled WGS sequence"/>
</dbReference>
<proteinExistence type="predicted"/>
<protein>
    <submittedName>
        <fullName evidence="1">Uncharacterized protein</fullName>
    </submittedName>
</protein>
<organism evidence="1 2">
    <name type="scientific">Ixodes persulcatus</name>
    <name type="common">Taiga tick</name>
    <dbReference type="NCBI Taxonomy" id="34615"/>
    <lineage>
        <taxon>Eukaryota</taxon>
        <taxon>Metazoa</taxon>
        <taxon>Ecdysozoa</taxon>
        <taxon>Arthropoda</taxon>
        <taxon>Chelicerata</taxon>
        <taxon>Arachnida</taxon>
        <taxon>Acari</taxon>
        <taxon>Parasitiformes</taxon>
        <taxon>Ixodida</taxon>
        <taxon>Ixodoidea</taxon>
        <taxon>Ixodidae</taxon>
        <taxon>Ixodinae</taxon>
        <taxon>Ixodes</taxon>
    </lineage>
</organism>
<evidence type="ECO:0000313" key="1">
    <source>
        <dbReference type="EMBL" id="KAG0431500.1"/>
    </source>
</evidence>
<accession>A0AC60QBP7</accession>